<accession>A0AAP2DLL6</accession>
<keyword evidence="4 9" id="KW-0159">Chromosome partition</keyword>
<keyword evidence="13" id="KW-1185">Reference proteome</keyword>
<dbReference type="Proteomes" id="UP001319200">
    <property type="component" value="Unassembled WGS sequence"/>
</dbReference>
<dbReference type="Pfam" id="PF02899">
    <property type="entry name" value="Phage_int_SAM_1"/>
    <property type="match status" value="1"/>
</dbReference>
<dbReference type="HAMAP" id="MF_01808">
    <property type="entry name" value="Recomb_XerC_XerD"/>
    <property type="match status" value="1"/>
</dbReference>
<dbReference type="PROSITE" id="PS51900">
    <property type="entry name" value="CB"/>
    <property type="match status" value="1"/>
</dbReference>
<dbReference type="GO" id="GO:0051301">
    <property type="term" value="P:cell division"/>
    <property type="evidence" value="ECO:0007669"/>
    <property type="project" value="UniProtKB-KW"/>
</dbReference>
<dbReference type="InterPro" id="IPR002104">
    <property type="entry name" value="Integrase_catalytic"/>
</dbReference>
<dbReference type="PANTHER" id="PTHR30349">
    <property type="entry name" value="PHAGE INTEGRASE-RELATED"/>
    <property type="match status" value="1"/>
</dbReference>
<feature type="active site" evidence="9">
    <location>
        <position position="244"/>
    </location>
</feature>
<dbReference type="InterPro" id="IPR044068">
    <property type="entry name" value="CB"/>
</dbReference>
<keyword evidence="3 9" id="KW-0132">Cell division</keyword>
<dbReference type="AlphaFoldDB" id="A0AAP2DLL6"/>
<dbReference type="PROSITE" id="PS51898">
    <property type="entry name" value="TYR_RECOMBINASE"/>
    <property type="match status" value="1"/>
</dbReference>
<dbReference type="InterPro" id="IPR023009">
    <property type="entry name" value="Tyrosine_recombinase_XerC/XerD"/>
</dbReference>
<evidence type="ECO:0000256" key="9">
    <source>
        <dbReference type="HAMAP-Rule" id="MF_01808"/>
    </source>
</evidence>
<dbReference type="RefSeq" id="WP_254165144.1">
    <property type="nucleotide sequence ID" value="NZ_JAHESF010000016.1"/>
</dbReference>
<evidence type="ECO:0000256" key="7">
    <source>
        <dbReference type="ARBA" id="ARBA00023172"/>
    </source>
</evidence>
<evidence type="ECO:0000313" key="13">
    <source>
        <dbReference type="Proteomes" id="UP001319200"/>
    </source>
</evidence>
<dbReference type="GO" id="GO:0006313">
    <property type="term" value="P:DNA transposition"/>
    <property type="evidence" value="ECO:0007669"/>
    <property type="project" value="UniProtKB-UniRule"/>
</dbReference>
<dbReference type="Pfam" id="PF00589">
    <property type="entry name" value="Phage_integrase"/>
    <property type="match status" value="1"/>
</dbReference>
<evidence type="ECO:0000259" key="11">
    <source>
        <dbReference type="PROSITE" id="PS51900"/>
    </source>
</evidence>
<evidence type="ECO:0000256" key="1">
    <source>
        <dbReference type="ARBA" id="ARBA00004496"/>
    </source>
</evidence>
<dbReference type="GO" id="GO:0009037">
    <property type="term" value="F:tyrosine-based site-specific recombinase activity"/>
    <property type="evidence" value="ECO:0007669"/>
    <property type="project" value="UniProtKB-UniRule"/>
</dbReference>
<dbReference type="GO" id="GO:0003677">
    <property type="term" value="F:DNA binding"/>
    <property type="evidence" value="ECO:0007669"/>
    <property type="project" value="UniProtKB-UniRule"/>
</dbReference>
<dbReference type="Gene3D" id="1.10.150.130">
    <property type="match status" value="1"/>
</dbReference>
<dbReference type="InterPro" id="IPR013762">
    <property type="entry name" value="Integrase-like_cat_sf"/>
</dbReference>
<dbReference type="Gene3D" id="1.10.443.10">
    <property type="entry name" value="Intergrase catalytic core"/>
    <property type="match status" value="1"/>
</dbReference>
<reference evidence="12 13" key="1">
    <citation type="submission" date="2021-05" db="EMBL/GenBank/DDBJ databases">
        <title>A Polyphasic approach of four new species of the genus Ohtaekwangia: Ohtaekwangia histidinii sp. nov., Ohtaekwangia cretensis sp. nov., Ohtaekwangia indiensis sp. nov., Ohtaekwangia reichenbachii sp. nov. from diverse environment.</title>
        <authorList>
            <person name="Octaviana S."/>
        </authorList>
    </citation>
    <scope>NUCLEOTIDE SEQUENCE [LARGE SCALE GENOMIC DNA]</scope>
    <source>
        <strain evidence="12 13">PWU4</strain>
    </source>
</reference>
<dbReference type="InterPro" id="IPR050090">
    <property type="entry name" value="Tyrosine_recombinase_XerCD"/>
</dbReference>
<organism evidence="12 13">
    <name type="scientific">Chryseosolibacter histidini</name>
    <dbReference type="NCBI Taxonomy" id="2782349"/>
    <lineage>
        <taxon>Bacteria</taxon>
        <taxon>Pseudomonadati</taxon>
        <taxon>Bacteroidota</taxon>
        <taxon>Cytophagia</taxon>
        <taxon>Cytophagales</taxon>
        <taxon>Chryseotaleaceae</taxon>
        <taxon>Chryseosolibacter</taxon>
    </lineage>
</organism>
<feature type="active site" evidence="9">
    <location>
        <position position="267"/>
    </location>
</feature>
<gene>
    <name evidence="9" type="primary">xerC</name>
    <name evidence="12" type="ORF">KK083_17175</name>
</gene>
<feature type="domain" description="Core-binding (CB)" evidence="11">
    <location>
        <begin position="1"/>
        <end position="83"/>
    </location>
</feature>
<comment type="function">
    <text evidence="9">Site-specific tyrosine recombinase, which acts by catalyzing the cutting and rejoining of the recombining DNA molecules. The XerC-XerD complex is essential to convert dimers of the bacterial chromosome into monomers to permit their segregation at cell division. It also contributes to the segregational stability of plasmids.</text>
</comment>
<feature type="active site" evidence="9">
    <location>
        <position position="147"/>
    </location>
</feature>
<dbReference type="SUPFAM" id="SSF56349">
    <property type="entry name" value="DNA breaking-rejoining enzymes"/>
    <property type="match status" value="1"/>
</dbReference>
<evidence type="ECO:0000256" key="8">
    <source>
        <dbReference type="ARBA" id="ARBA00023306"/>
    </source>
</evidence>
<feature type="domain" description="Tyr recombinase" evidence="10">
    <location>
        <begin position="104"/>
        <end position="289"/>
    </location>
</feature>
<name>A0AAP2DLL6_9BACT</name>
<evidence type="ECO:0000313" key="12">
    <source>
        <dbReference type="EMBL" id="MBT1698628.1"/>
    </source>
</evidence>
<evidence type="ECO:0000256" key="3">
    <source>
        <dbReference type="ARBA" id="ARBA00022618"/>
    </source>
</evidence>
<comment type="similarity">
    <text evidence="9">Belongs to the 'phage' integrase family. XerC subfamily.</text>
</comment>
<proteinExistence type="inferred from homology"/>
<evidence type="ECO:0000256" key="5">
    <source>
        <dbReference type="ARBA" id="ARBA00022908"/>
    </source>
</evidence>
<comment type="subcellular location">
    <subcellularLocation>
        <location evidence="1 9">Cytoplasm</location>
    </subcellularLocation>
</comment>
<evidence type="ECO:0000256" key="6">
    <source>
        <dbReference type="ARBA" id="ARBA00023125"/>
    </source>
</evidence>
<keyword evidence="8 9" id="KW-0131">Cell cycle</keyword>
<comment type="caution">
    <text evidence="12">The sequence shown here is derived from an EMBL/GenBank/DDBJ whole genome shotgun (WGS) entry which is preliminary data.</text>
</comment>
<dbReference type="InterPro" id="IPR010998">
    <property type="entry name" value="Integrase_recombinase_N"/>
</dbReference>
<keyword evidence="2 9" id="KW-0963">Cytoplasm</keyword>
<keyword evidence="6 9" id="KW-0238">DNA-binding</keyword>
<dbReference type="GO" id="GO:0007059">
    <property type="term" value="P:chromosome segregation"/>
    <property type="evidence" value="ECO:0007669"/>
    <property type="project" value="UniProtKB-UniRule"/>
</dbReference>
<evidence type="ECO:0000256" key="4">
    <source>
        <dbReference type="ARBA" id="ARBA00022829"/>
    </source>
</evidence>
<dbReference type="InterPro" id="IPR011010">
    <property type="entry name" value="DNA_brk_join_enz"/>
</dbReference>
<feature type="active site" evidence="9">
    <location>
        <position position="171"/>
    </location>
</feature>
<dbReference type="EMBL" id="JAHESF010000016">
    <property type="protein sequence ID" value="MBT1698628.1"/>
    <property type="molecule type" value="Genomic_DNA"/>
</dbReference>
<dbReference type="PANTHER" id="PTHR30349:SF77">
    <property type="entry name" value="TYROSINE RECOMBINASE XERC"/>
    <property type="match status" value="1"/>
</dbReference>
<feature type="active site" evidence="9">
    <location>
        <position position="241"/>
    </location>
</feature>
<evidence type="ECO:0000259" key="10">
    <source>
        <dbReference type="PROSITE" id="PS51898"/>
    </source>
</evidence>
<sequence>MTDSFLKYIRFEKRVSPHTVLAYENDLSQFQHFIQNNYPENNLENADYGLVRAWIVSLVEAGMEPTSVNRKIASLRSFYKFLLRQEVISKDPMLKIRVLKAKKKLPSFIKESEIQALLDQPKQPFDNTLEGYRNKLMLEMFYATGMRLSELLQLRDEYVDLRNNTIKVLGKRNKERVIPFGSGIVPIIKAYRLERDKMVEKKGHGLFFVTDKGERCYPMMVYKMVKKYLDENTTVDKRSPHVLRHTFATHLLNQGAEINAVKDLLGHASLAATQVYTHNSMEKLKKVFDQAHPKA</sequence>
<comment type="subunit">
    <text evidence="9">Forms a cyclic heterotetrameric complex composed of two molecules of XerC and two molecules of XerD.</text>
</comment>
<protein>
    <recommendedName>
        <fullName evidence="9">Tyrosine recombinase XerC</fullName>
    </recommendedName>
</protein>
<keyword evidence="7 9" id="KW-0233">DNA recombination</keyword>
<feature type="active site" description="O-(3'-phospho-DNA)-tyrosine intermediate" evidence="9">
    <location>
        <position position="276"/>
    </location>
</feature>
<keyword evidence="5 9" id="KW-0229">DNA integration</keyword>
<evidence type="ECO:0000256" key="2">
    <source>
        <dbReference type="ARBA" id="ARBA00022490"/>
    </source>
</evidence>
<dbReference type="GO" id="GO:0005737">
    <property type="term" value="C:cytoplasm"/>
    <property type="evidence" value="ECO:0007669"/>
    <property type="project" value="UniProtKB-SubCell"/>
</dbReference>
<dbReference type="InterPro" id="IPR004107">
    <property type="entry name" value="Integrase_SAM-like_N"/>
</dbReference>